<dbReference type="GO" id="GO:0009432">
    <property type="term" value="P:SOS response"/>
    <property type="evidence" value="ECO:0007669"/>
    <property type="project" value="UniProtKB-UniRule"/>
</dbReference>
<dbReference type="HAMAP" id="MF_00365">
    <property type="entry name" value="RecF"/>
    <property type="match status" value="1"/>
</dbReference>
<evidence type="ECO:0000256" key="2">
    <source>
        <dbReference type="ARBA" id="ARBA00008016"/>
    </source>
</evidence>
<evidence type="ECO:0000256" key="8">
    <source>
        <dbReference type="ARBA" id="ARBA00022840"/>
    </source>
</evidence>
<evidence type="ECO:0000313" key="16">
    <source>
        <dbReference type="EMBL" id="RSX54538.1"/>
    </source>
</evidence>
<reference evidence="16 17" key="1">
    <citation type="submission" date="2018-09" db="EMBL/GenBank/DDBJ databases">
        <title>Characterization of the phylogenetic diversity of five novel species belonging to the genus Bifidobacterium.</title>
        <authorList>
            <person name="Lugli G.A."/>
            <person name="Duranti S."/>
            <person name="Milani C."/>
        </authorList>
    </citation>
    <scope>NUCLEOTIDE SEQUENCE [LARGE SCALE GENOMIC DNA]</scope>
    <source>
        <strain evidence="16 17">2036B</strain>
    </source>
</reference>
<feature type="binding site" evidence="13">
    <location>
        <begin position="30"/>
        <end position="37"/>
    </location>
    <ligand>
        <name>ATP</name>
        <dbReference type="ChEBI" id="CHEBI:30616"/>
    </ligand>
</feature>
<dbReference type="EMBL" id="QXGM01000003">
    <property type="protein sequence ID" value="RSX54538.1"/>
    <property type="molecule type" value="Genomic_DNA"/>
</dbReference>
<feature type="domain" description="RecF/RecN/SMC N-terminal" evidence="15">
    <location>
        <begin position="3"/>
        <end position="350"/>
    </location>
</feature>
<dbReference type="PROSITE" id="PS00617">
    <property type="entry name" value="RECF_1"/>
    <property type="match status" value="1"/>
</dbReference>
<dbReference type="GO" id="GO:0006302">
    <property type="term" value="P:double-strand break repair"/>
    <property type="evidence" value="ECO:0007669"/>
    <property type="project" value="TreeGrafter"/>
</dbReference>
<dbReference type="InterPro" id="IPR001238">
    <property type="entry name" value="DNA-binding_RecF"/>
</dbReference>
<dbReference type="NCBIfam" id="TIGR00611">
    <property type="entry name" value="recf"/>
    <property type="match status" value="1"/>
</dbReference>
<comment type="similarity">
    <text evidence="2 13">Belongs to the RecF family.</text>
</comment>
<dbReference type="Proteomes" id="UP000287609">
    <property type="component" value="Unassembled WGS sequence"/>
</dbReference>
<keyword evidence="8 13" id="KW-0067">ATP-binding</keyword>
<dbReference type="SUPFAM" id="SSF52540">
    <property type="entry name" value="P-loop containing nucleoside triphosphate hydrolases"/>
    <property type="match status" value="1"/>
</dbReference>
<dbReference type="GO" id="GO:0003697">
    <property type="term" value="F:single-stranded DNA binding"/>
    <property type="evidence" value="ECO:0007669"/>
    <property type="project" value="UniProtKB-UniRule"/>
</dbReference>
<dbReference type="Pfam" id="PF02463">
    <property type="entry name" value="SMC_N"/>
    <property type="match status" value="1"/>
</dbReference>
<dbReference type="OrthoDB" id="9803889at2"/>
<keyword evidence="11 13" id="KW-0742">SOS response</keyword>
<keyword evidence="5 13" id="KW-0235">DNA replication</keyword>
<dbReference type="PANTHER" id="PTHR32182">
    <property type="entry name" value="DNA REPLICATION AND REPAIR PROTEIN RECF"/>
    <property type="match status" value="1"/>
</dbReference>
<accession>A0A430FNY6</accession>
<evidence type="ECO:0000256" key="14">
    <source>
        <dbReference type="SAM" id="MobiDB-lite"/>
    </source>
</evidence>
<dbReference type="Gene3D" id="1.20.1050.90">
    <property type="entry name" value="RecF/RecN/SMC, N-terminal domain"/>
    <property type="match status" value="1"/>
</dbReference>
<evidence type="ECO:0000256" key="12">
    <source>
        <dbReference type="ARBA" id="ARBA00025401"/>
    </source>
</evidence>
<dbReference type="InterPro" id="IPR042174">
    <property type="entry name" value="RecF_2"/>
</dbReference>
<gene>
    <name evidence="13" type="primary">recF</name>
    <name evidence="16" type="ORF">D2E26_1338</name>
</gene>
<feature type="compositionally biased region" description="Low complexity" evidence="14">
    <location>
        <begin position="415"/>
        <end position="429"/>
    </location>
</feature>
<keyword evidence="7 13" id="KW-0227">DNA damage</keyword>
<dbReference type="GO" id="GO:0006260">
    <property type="term" value="P:DNA replication"/>
    <property type="evidence" value="ECO:0007669"/>
    <property type="project" value="UniProtKB-UniRule"/>
</dbReference>
<evidence type="ECO:0000313" key="17">
    <source>
        <dbReference type="Proteomes" id="UP000287609"/>
    </source>
</evidence>
<dbReference type="PANTHER" id="PTHR32182:SF0">
    <property type="entry name" value="DNA REPLICATION AND REPAIR PROTEIN RECF"/>
    <property type="match status" value="1"/>
</dbReference>
<sequence>MRISKLALDHFRSWSEVVLDFGPGVTILQGHNGLGKTNIVEAIEVLSTGVSHRTSSSLPLVQRGQKAATIRANAEHSDRTVTYELTIRAKGANRARINGGPSLYMREVVGQVPSVMFSPNDQRLVSGDPAARRRFLDQAASQLMPGYSRVLQDFQHVGRQRAALLKSLGSTEFIDNSARDAALAGLEVWTGQFIQIGLQLTQARRKLIERLHDPFTTIYTQLAGSSEHVELVYEPSFDEIFVESDPAAAISRHFQRLYAGETARGVNLIGPQRDDFVVQLNGMDAREFASNGEMWTISLALKMALVSLLTESHGYSPIVILDDVFAQLDESRRSQILAFAAQQEQVIMTVAAASDVPEIGDLPVTIIDVEALAHKQLEAQQMLEQQLAQVKTAVQLSSKNSTEQASAKAQDATAQTASVTVQETSVTTQDASATVHDAVEGTQVPLGPHKGE</sequence>
<keyword evidence="4 13" id="KW-0963">Cytoplasm</keyword>
<comment type="subcellular location">
    <subcellularLocation>
        <location evidence="1 13">Cytoplasm</location>
    </subcellularLocation>
</comment>
<evidence type="ECO:0000256" key="6">
    <source>
        <dbReference type="ARBA" id="ARBA00022741"/>
    </source>
</evidence>
<evidence type="ECO:0000256" key="13">
    <source>
        <dbReference type="HAMAP-Rule" id="MF_00365"/>
    </source>
</evidence>
<evidence type="ECO:0000256" key="11">
    <source>
        <dbReference type="ARBA" id="ARBA00023236"/>
    </source>
</evidence>
<dbReference type="Gene3D" id="3.40.50.300">
    <property type="entry name" value="P-loop containing nucleotide triphosphate hydrolases"/>
    <property type="match status" value="1"/>
</dbReference>
<keyword evidence="17" id="KW-1185">Reference proteome</keyword>
<dbReference type="InterPro" id="IPR018078">
    <property type="entry name" value="DNA-binding_RecF_CS"/>
</dbReference>
<dbReference type="GO" id="GO:0005737">
    <property type="term" value="C:cytoplasm"/>
    <property type="evidence" value="ECO:0007669"/>
    <property type="project" value="UniProtKB-SubCell"/>
</dbReference>
<evidence type="ECO:0000256" key="7">
    <source>
        <dbReference type="ARBA" id="ARBA00022763"/>
    </source>
</evidence>
<dbReference type="InterPro" id="IPR003395">
    <property type="entry name" value="RecF/RecN/SMC_N"/>
</dbReference>
<dbReference type="InterPro" id="IPR027417">
    <property type="entry name" value="P-loop_NTPase"/>
</dbReference>
<comment type="caution">
    <text evidence="16">The sequence shown here is derived from an EMBL/GenBank/DDBJ whole genome shotgun (WGS) entry which is preliminary data.</text>
</comment>
<dbReference type="GO" id="GO:0000731">
    <property type="term" value="P:DNA synthesis involved in DNA repair"/>
    <property type="evidence" value="ECO:0007669"/>
    <property type="project" value="TreeGrafter"/>
</dbReference>
<evidence type="ECO:0000256" key="9">
    <source>
        <dbReference type="ARBA" id="ARBA00023125"/>
    </source>
</evidence>
<evidence type="ECO:0000256" key="4">
    <source>
        <dbReference type="ARBA" id="ARBA00022490"/>
    </source>
</evidence>
<evidence type="ECO:0000256" key="1">
    <source>
        <dbReference type="ARBA" id="ARBA00004496"/>
    </source>
</evidence>
<name>A0A430FNY6_9BIFI</name>
<organism evidence="16 17">
    <name type="scientific">Bifidobacterium dolichotidis</name>
    <dbReference type="NCBI Taxonomy" id="2306976"/>
    <lineage>
        <taxon>Bacteria</taxon>
        <taxon>Bacillati</taxon>
        <taxon>Actinomycetota</taxon>
        <taxon>Actinomycetes</taxon>
        <taxon>Bifidobacteriales</taxon>
        <taxon>Bifidobacteriaceae</taxon>
        <taxon>Bifidobacterium</taxon>
    </lineage>
</organism>
<keyword evidence="6 13" id="KW-0547">Nucleotide-binding</keyword>
<evidence type="ECO:0000259" key="15">
    <source>
        <dbReference type="Pfam" id="PF02463"/>
    </source>
</evidence>
<dbReference type="GO" id="GO:0005524">
    <property type="term" value="F:ATP binding"/>
    <property type="evidence" value="ECO:0007669"/>
    <property type="project" value="UniProtKB-UniRule"/>
</dbReference>
<dbReference type="AlphaFoldDB" id="A0A430FNY6"/>
<keyword evidence="9 13" id="KW-0238">DNA-binding</keyword>
<comment type="function">
    <text evidence="12 13">The RecF protein is involved in DNA metabolism; it is required for DNA replication and normal SOS inducibility. RecF binds preferentially to single-stranded, linear DNA. It also seems to bind ATP.</text>
</comment>
<feature type="region of interest" description="Disordered" evidence="14">
    <location>
        <begin position="405"/>
        <end position="452"/>
    </location>
</feature>
<evidence type="ECO:0000256" key="5">
    <source>
        <dbReference type="ARBA" id="ARBA00022705"/>
    </source>
</evidence>
<proteinExistence type="inferred from homology"/>
<evidence type="ECO:0000256" key="10">
    <source>
        <dbReference type="ARBA" id="ARBA00023204"/>
    </source>
</evidence>
<dbReference type="RefSeq" id="WP_125963981.1">
    <property type="nucleotide sequence ID" value="NZ_QXGM01000003.1"/>
</dbReference>
<evidence type="ECO:0000256" key="3">
    <source>
        <dbReference type="ARBA" id="ARBA00020170"/>
    </source>
</evidence>
<protein>
    <recommendedName>
        <fullName evidence="3 13">DNA replication and repair protein RecF</fullName>
    </recommendedName>
</protein>
<keyword evidence="10 13" id="KW-0234">DNA repair</keyword>